<comment type="caution">
    <text evidence="3">The sequence shown here is derived from an EMBL/GenBank/DDBJ whole genome shotgun (WGS) entry which is preliminary data.</text>
</comment>
<dbReference type="AlphaFoldDB" id="A0A4R3M5D9"/>
<dbReference type="InterPro" id="IPR052155">
    <property type="entry name" value="Biofilm_reg_signaling"/>
</dbReference>
<dbReference type="InterPro" id="IPR035965">
    <property type="entry name" value="PAS-like_dom_sf"/>
</dbReference>
<dbReference type="InterPro" id="IPR029787">
    <property type="entry name" value="Nucleotide_cyclase"/>
</dbReference>
<dbReference type="NCBIfam" id="TIGR00254">
    <property type="entry name" value="GGDEF"/>
    <property type="match status" value="1"/>
</dbReference>
<accession>A0A4R3M5D9</accession>
<dbReference type="EMBL" id="SMAI01000001">
    <property type="protein sequence ID" value="TCT08096.1"/>
    <property type="molecule type" value="Genomic_DNA"/>
</dbReference>
<dbReference type="PROSITE" id="PS50887">
    <property type="entry name" value="GGDEF"/>
    <property type="match status" value="1"/>
</dbReference>
<evidence type="ECO:0000313" key="3">
    <source>
        <dbReference type="EMBL" id="TCT08096.1"/>
    </source>
</evidence>
<dbReference type="InterPro" id="IPR003018">
    <property type="entry name" value="GAF"/>
</dbReference>
<dbReference type="Pfam" id="PF01590">
    <property type="entry name" value="GAF"/>
    <property type="match status" value="1"/>
</dbReference>
<dbReference type="PANTHER" id="PTHR44757:SF2">
    <property type="entry name" value="BIOFILM ARCHITECTURE MAINTENANCE PROTEIN MBAA"/>
    <property type="match status" value="1"/>
</dbReference>
<dbReference type="SUPFAM" id="SSF55785">
    <property type="entry name" value="PYP-like sensor domain (PAS domain)"/>
    <property type="match status" value="1"/>
</dbReference>
<dbReference type="PANTHER" id="PTHR44757">
    <property type="entry name" value="DIGUANYLATE CYCLASE DGCP"/>
    <property type="match status" value="1"/>
</dbReference>
<dbReference type="SMART" id="SM00267">
    <property type="entry name" value="GGDEF"/>
    <property type="match status" value="1"/>
</dbReference>
<protein>
    <submittedName>
        <fullName evidence="3">Diguanylate cyclase (GGDEF)-like protein</fullName>
    </submittedName>
</protein>
<proteinExistence type="predicted"/>
<dbReference type="Gene3D" id="3.30.70.270">
    <property type="match status" value="1"/>
</dbReference>
<evidence type="ECO:0000259" key="2">
    <source>
        <dbReference type="PROSITE" id="PS50887"/>
    </source>
</evidence>
<dbReference type="Gene3D" id="3.30.450.20">
    <property type="entry name" value="PAS domain"/>
    <property type="match status" value="1"/>
</dbReference>
<feature type="domain" description="PAC" evidence="1">
    <location>
        <begin position="245"/>
        <end position="296"/>
    </location>
</feature>
<feature type="domain" description="GGDEF" evidence="2">
    <location>
        <begin position="327"/>
        <end position="457"/>
    </location>
</feature>
<keyword evidence="4" id="KW-1185">Reference proteome</keyword>
<evidence type="ECO:0000313" key="4">
    <source>
        <dbReference type="Proteomes" id="UP000294664"/>
    </source>
</evidence>
<dbReference type="Pfam" id="PF00990">
    <property type="entry name" value="GGDEF"/>
    <property type="match status" value="1"/>
</dbReference>
<dbReference type="SUPFAM" id="SSF55781">
    <property type="entry name" value="GAF domain-like"/>
    <property type="match status" value="1"/>
</dbReference>
<dbReference type="InterPro" id="IPR000700">
    <property type="entry name" value="PAS-assoc_C"/>
</dbReference>
<name>A0A4R3M5D9_9HYPH</name>
<dbReference type="PROSITE" id="PS50113">
    <property type="entry name" value="PAC"/>
    <property type="match status" value="1"/>
</dbReference>
<dbReference type="InterPro" id="IPR000160">
    <property type="entry name" value="GGDEF_dom"/>
</dbReference>
<dbReference type="SMART" id="SM00086">
    <property type="entry name" value="PAC"/>
    <property type="match status" value="1"/>
</dbReference>
<dbReference type="Proteomes" id="UP000294664">
    <property type="component" value="Unassembled WGS sequence"/>
</dbReference>
<dbReference type="SMART" id="SM00065">
    <property type="entry name" value="GAF"/>
    <property type="match status" value="1"/>
</dbReference>
<dbReference type="CDD" id="cd01949">
    <property type="entry name" value="GGDEF"/>
    <property type="match status" value="1"/>
</dbReference>
<sequence length="469" mass="51274">MHKTEAPSPGLSKTDECLRTQFACLLDSVRLQFDAARVALLLPDGEACWSMAPALGDAAAGVRDLLARPIADGAPVQADDIRVVEGETVWRFFAGVPLFDADGGALGTLALFSPAPRRLDAAQADRLAAFARIFATLILESRRARALAQIGSELAAARDLARENGAAVERFRKMYERSSALAKIGTWECDLATGALTWTDGVYDIFELPRGSYVTREMILELYYAQSRRQMERMRSKAIADCTSFVLDVRVRTARGNRRWVRLSIDVEADAGRAVRIFGTKQDVTQEKELLERMRRLAEFDMLTGLANRAMFETELQRALRAPRGRAFQALVLIDLDGFKSVNDTFGHAAGDACLKEVARRLRGVFKGRRIGRIGGDEFAVLVGGARATAGLDHQVKCALDAIERPVAWAGRTFSVGASAGIARPFGDDPLNLTQIFAEADAAMYAAKKRRRILADANPPDGWVPSAGR</sequence>
<evidence type="ECO:0000259" key="1">
    <source>
        <dbReference type="PROSITE" id="PS50113"/>
    </source>
</evidence>
<dbReference type="InterPro" id="IPR001610">
    <property type="entry name" value="PAC"/>
</dbReference>
<dbReference type="InterPro" id="IPR043128">
    <property type="entry name" value="Rev_trsase/Diguanyl_cyclase"/>
</dbReference>
<gene>
    <name evidence="3" type="ORF">EDC64_101616</name>
</gene>
<dbReference type="SUPFAM" id="SSF55073">
    <property type="entry name" value="Nucleotide cyclase"/>
    <property type="match status" value="1"/>
</dbReference>
<organism evidence="3 4">
    <name type="scientific">Aquabacter spiritensis</name>
    <dbReference type="NCBI Taxonomy" id="933073"/>
    <lineage>
        <taxon>Bacteria</taxon>
        <taxon>Pseudomonadati</taxon>
        <taxon>Pseudomonadota</taxon>
        <taxon>Alphaproteobacteria</taxon>
        <taxon>Hyphomicrobiales</taxon>
        <taxon>Xanthobacteraceae</taxon>
        <taxon>Aquabacter</taxon>
    </lineage>
</organism>
<reference evidence="3 4" key="1">
    <citation type="submission" date="2019-03" db="EMBL/GenBank/DDBJ databases">
        <title>Genomic Encyclopedia of Type Strains, Phase IV (KMG-IV): sequencing the most valuable type-strain genomes for metagenomic binning, comparative biology and taxonomic classification.</title>
        <authorList>
            <person name="Goeker M."/>
        </authorList>
    </citation>
    <scope>NUCLEOTIDE SEQUENCE [LARGE SCALE GENOMIC DNA]</scope>
    <source>
        <strain evidence="3 4">DSM 9035</strain>
    </source>
</reference>